<dbReference type="RefSeq" id="WP_289163030.1">
    <property type="nucleotide sequence ID" value="NZ_JASZZN010000005.1"/>
</dbReference>
<evidence type="ECO:0000256" key="6">
    <source>
        <dbReference type="ARBA" id="ARBA00022837"/>
    </source>
</evidence>
<feature type="domain" description="Calx-beta" evidence="9">
    <location>
        <begin position="875"/>
        <end position="960"/>
    </location>
</feature>
<sequence length="1288" mass="138776">MKFSRPVCSRPVRSRVRRICIESLESRRLLAADLFAAEFETDPRLIEMFYGPRRPDQPVPPIQAIAPLIDGTSEEAPPILEGLPASVADDNLPSGAAPFALDQTFSLNSRPDSNFTIYLDFDGHVTTGTSWNSAYGFSEIIHPNYWGGTGGDFSNNRLELIQEIWQVVAEDFAPFDVNITTEEPVDLDDLRYNGPGDTRWGSRVVMTKDTFADCSCGGHAYLGSFDDLQDEPAFVYNGGLNAGSETVSHEVGHQLGLHHDGNGSNTYYRGHGSGDTSWGPIMGAPFSKLTTQWSHGDYYNATLPGEDDLAIITGSSNFPFISDDHADIRTDASTVLERNTTSIEAFGIIETNDDIDWLRFQTGGGDVTLDVDVTGYKPNLDVWAGLFDSTGQFITDANPQSQLSASFGTLTLDAGEYFVKLDGGPRDSTYDPVLDQLIEPSPAPYTVSGPLGYSDYGSLGQYRLHGTIVDPGSPTVAISAGSSTYTEGQSATIELSTSDGGSGSFTVEIMPTRQSRPSHPAPDSTENSDFAIATTQTVTVTNGSGILTIPLVDDYEVENTETFRVMISDPGAYAVSNRYVDIDVRESQSQFSIFATDTSTREGDPGSEQSHQFTILREGRTDIAQTIAWQRVLSGSTPTQESAQEDDFASPASGTIVFGVDQTTAVLEIDLHGDLVDEADETYSIELEVAAGENYLIPYQTSSASGIIRNDESTIDFTSSAKFRIRQVEFSGGNLDHFAIDNFAIPGTSVGDDFDPNIDQQVWDSIVSASESAIFPDTDGNALVFSGTVERSATTVPASPPLGSSLDFDIIFASYNAPGLNATENGEDAILEYTLDGTEWIQIQRFDEAEFASWTPMSIPLPAAATFLPTAFTEGDEGTTTASMEITRTGFLDKPMNVDWIISPDGGSDPAEIDDFGGTFPSDTVQFAAGESTAMVHFEIAGDSSIEPDETFNLTVTGSTGGPILNPSLRGSITNDDFAGPEINVLGINGAAILAGDSTASIEDGTDYGLITVDGEPEVQSFVIENAGITDLHLNGISIEGADAVAYAVENLSTNTVAPGETATLSIAFNPTNGGRHHATIVIDNDDPSESLYQFAVSGLATDLAVEEIIINDGSIARSQIESIRVRFNQLVADEPLNRAFQVRLVSNQTQFFPYPTVDSDEVDGKTEVELTFPSVGGSGTGELAWVDGFYELRIQANSVISITEESYPMPANVYFGTEAGEIDNTDHFFRLFGDVNGDRDVNKIDLDKFVATLGFEQSDLGFNPQFDFDGDGDVDTTDYVQIRRRLF</sequence>
<feature type="domain" description="Calx-beta" evidence="9">
    <location>
        <begin position="547"/>
        <end position="571"/>
    </location>
</feature>
<dbReference type="SUPFAM" id="SSF55486">
    <property type="entry name" value="Metalloproteases ('zincins'), catalytic domain"/>
    <property type="match status" value="1"/>
</dbReference>
<keyword evidence="5" id="KW-0677">Repeat</keyword>
<evidence type="ECO:0000256" key="7">
    <source>
        <dbReference type="ARBA" id="ARBA00023069"/>
    </source>
</evidence>
<dbReference type="Gene3D" id="3.40.390.10">
    <property type="entry name" value="Collagenase (Catalytic Domain)"/>
    <property type="match status" value="1"/>
</dbReference>
<dbReference type="InterPro" id="IPR038081">
    <property type="entry name" value="CalX-like_sf"/>
</dbReference>
<dbReference type="Pfam" id="PF13582">
    <property type="entry name" value="Reprolysin_3"/>
    <property type="match status" value="1"/>
</dbReference>
<keyword evidence="8" id="KW-0966">Cell projection</keyword>
<keyword evidence="12" id="KW-1185">Reference proteome</keyword>
<keyword evidence="6" id="KW-0106">Calcium</keyword>
<dbReference type="SUPFAM" id="SSF141072">
    <property type="entry name" value="CalX-like"/>
    <property type="match status" value="3"/>
</dbReference>
<accession>A0ABT7PGB7</accession>
<evidence type="ECO:0000259" key="9">
    <source>
        <dbReference type="Pfam" id="PF03160"/>
    </source>
</evidence>
<dbReference type="InterPro" id="IPR013783">
    <property type="entry name" value="Ig-like_fold"/>
</dbReference>
<dbReference type="Pfam" id="PF21471">
    <property type="entry name" value="Reelin_subrepeat-B"/>
    <property type="match status" value="1"/>
</dbReference>
<dbReference type="InterPro" id="IPR053879">
    <property type="entry name" value="HYDIN_VesB_CFA65-like_Ig"/>
</dbReference>
<dbReference type="NCBIfam" id="NF012200">
    <property type="entry name" value="choice_anch_D"/>
    <property type="match status" value="1"/>
</dbReference>
<evidence type="ECO:0000256" key="1">
    <source>
        <dbReference type="ARBA" id="ARBA00004138"/>
    </source>
</evidence>
<evidence type="ECO:0000256" key="5">
    <source>
        <dbReference type="ARBA" id="ARBA00022737"/>
    </source>
</evidence>
<dbReference type="InterPro" id="IPR002105">
    <property type="entry name" value="Dockerin_1_rpt"/>
</dbReference>
<dbReference type="InterPro" id="IPR018247">
    <property type="entry name" value="EF_Hand_1_Ca_BS"/>
</dbReference>
<organism evidence="11 12">
    <name type="scientific">Roseiconus lacunae</name>
    <dbReference type="NCBI Taxonomy" id="2605694"/>
    <lineage>
        <taxon>Bacteria</taxon>
        <taxon>Pseudomonadati</taxon>
        <taxon>Planctomycetota</taxon>
        <taxon>Planctomycetia</taxon>
        <taxon>Pirellulales</taxon>
        <taxon>Pirellulaceae</taxon>
        <taxon>Roseiconus</taxon>
    </lineage>
</organism>
<evidence type="ECO:0000256" key="3">
    <source>
        <dbReference type="ARBA" id="ARBA00022490"/>
    </source>
</evidence>
<name>A0ABT7PGB7_9BACT</name>
<dbReference type="Gene3D" id="2.60.120.260">
    <property type="entry name" value="Galactose-binding domain-like"/>
    <property type="match status" value="1"/>
</dbReference>
<dbReference type="Gene3D" id="2.60.40.10">
    <property type="entry name" value="Immunoglobulins"/>
    <property type="match status" value="1"/>
</dbReference>
<evidence type="ECO:0000256" key="4">
    <source>
        <dbReference type="ARBA" id="ARBA00022729"/>
    </source>
</evidence>
<dbReference type="InterPro" id="IPR026919">
    <property type="entry name" value="ADGRV1"/>
</dbReference>
<dbReference type="Proteomes" id="UP001239462">
    <property type="component" value="Unassembled WGS sequence"/>
</dbReference>
<evidence type="ECO:0000259" key="10">
    <source>
        <dbReference type="Pfam" id="PF22544"/>
    </source>
</evidence>
<dbReference type="SUPFAM" id="SSF63446">
    <property type="entry name" value="Type I dockerin domain"/>
    <property type="match status" value="1"/>
</dbReference>
<dbReference type="Gene3D" id="1.10.1330.10">
    <property type="entry name" value="Dockerin domain"/>
    <property type="match status" value="1"/>
</dbReference>
<reference evidence="11 12" key="1">
    <citation type="submission" date="2023-06" db="EMBL/GenBank/DDBJ databases">
        <title>Roseiconus lacunae JC819 isolated from Gulf of Mannar region, Tamil Nadu.</title>
        <authorList>
            <person name="Pk S."/>
            <person name="Ch S."/>
            <person name="Ch V.R."/>
        </authorList>
    </citation>
    <scope>NUCLEOTIDE SEQUENCE [LARGE SCALE GENOMIC DNA]</scope>
    <source>
        <strain evidence="11 12">JC819</strain>
    </source>
</reference>
<dbReference type="Gene3D" id="2.60.120.380">
    <property type="match status" value="1"/>
</dbReference>
<dbReference type="InterPro" id="IPR003644">
    <property type="entry name" value="Calx_beta"/>
</dbReference>
<evidence type="ECO:0000313" key="12">
    <source>
        <dbReference type="Proteomes" id="UP001239462"/>
    </source>
</evidence>
<dbReference type="InterPro" id="IPR049419">
    <property type="entry name" value="Reelin_subrepeat-B"/>
</dbReference>
<evidence type="ECO:0000256" key="2">
    <source>
        <dbReference type="ARBA" id="ARBA00004496"/>
    </source>
</evidence>
<dbReference type="Pfam" id="PF22544">
    <property type="entry name" value="HYDIN_VesB_CFA65-like_Ig"/>
    <property type="match status" value="1"/>
</dbReference>
<feature type="domain" description="Calx-beta" evidence="9">
    <location>
        <begin position="644"/>
        <end position="694"/>
    </location>
</feature>
<keyword evidence="3" id="KW-0963">Cytoplasm</keyword>
<dbReference type="PANTHER" id="PTHR46682:SF1">
    <property type="entry name" value="ADHESION G-PROTEIN COUPLED RECEPTOR V1"/>
    <property type="match status" value="1"/>
</dbReference>
<comment type="subcellular location">
    <subcellularLocation>
        <location evidence="1">Cell projection</location>
        <location evidence="1">Cilium</location>
    </subcellularLocation>
    <subcellularLocation>
        <location evidence="2">Cytoplasm</location>
    </subcellularLocation>
</comment>
<dbReference type="PROSITE" id="PS00018">
    <property type="entry name" value="EF_HAND_1"/>
    <property type="match status" value="2"/>
</dbReference>
<keyword evidence="7" id="KW-0969">Cilium</keyword>
<dbReference type="Pfam" id="PF00404">
    <property type="entry name" value="Dockerin_1"/>
    <property type="match status" value="1"/>
</dbReference>
<proteinExistence type="predicted"/>
<feature type="domain" description="HYDIN/VesB/CFA65-like Ig-like" evidence="10">
    <location>
        <begin position="1015"/>
        <end position="1090"/>
    </location>
</feature>
<dbReference type="Pfam" id="PF03160">
    <property type="entry name" value="Calx-beta"/>
    <property type="match status" value="3"/>
</dbReference>
<dbReference type="InterPro" id="IPR036439">
    <property type="entry name" value="Dockerin_dom_sf"/>
</dbReference>
<keyword evidence="4" id="KW-0732">Signal</keyword>
<dbReference type="InterPro" id="IPR024079">
    <property type="entry name" value="MetalloPept_cat_dom_sf"/>
</dbReference>
<gene>
    <name evidence="11" type="ORF">QTN89_08815</name>
</gene>
<dbReference type="EMBL" id="JASZZN010000005">
    <property type="protein sequence ID" value="MDM4015527.1"/>
    <property type="molecule type" value="Genomic_DNA"/>
</dbReference>
<comment type="caution">
    <text evidence="11">The sequence shown here is derived from an EMBL/GenBank/DDBJ whole genome shotgun (WGS) entry which is preliminary data.</text>
</comment>
<evidence type="ECO:0000256" key="8">
    <source>
        <dbReference type="ARBA" id="ARBA00023273"/>
    </source>
</evidence>
<evidence type="ECO:0000313" key="11">
    <source>
        <dbReference type="EMBL" id="MDM4015527.1"/>
    </source>
</evidence>
<protein>
    <submittedName>
        <fullName evidence="11">Choice-of-anchor D domain-containing protein</fullName>
    </submittedName>
</protein>
<dbReference type="Gene3D" id="2.60.40.2030">
    <property type="match status" value="3"/>
</dbReference>
<dbReference type="PANTHER" id="PTHR46682">
    <property type="entry name" value="ADHESION G-PROTEIN COUPLED RECEPTOR V1"/>
    <property type="match status" value="1"/>
</dbReference>